<dbReference type="EMBL" id="FOMW01000001">
    <property type="protein sequence ID" value="SFD59483.1"/>
    <property type="molecule type" value="Genomic_DNA"/>
</dbReference>
<evidence type="ECO:0000313" key="3">
    <source>
        <dbReference type="Proteomes" id="UP000198977"/>
    </source>
</evidence>
<dbReference type="STRING" id="74348.SAMN04488523_101433"/>
<feature type="binding site" evidence="1">
    <location>
        <position position="58"/>
    </location>
    <ligand>
        <name>substrate</name>
    </ligand>
</feature>
<evidence type="ECO:0000256" key="1">
    <source>
        <dbReference type="PIRSR" id="PIRSR613078-2"/>
    </source>
</evidence>
<reference evidence="2 3" key="1">
    <citation type="submission" date="2016-10" db="EMBL/GenBank/DDBJ databases">
        <authorList>
            <person name="de Groot N.N."/>
        </authorList>
    </citation>
    <scope>NUCLEOTIDE SEQUENCE [LARGE SCALE GENOMIC DNA]</scope>
    <source>
        <strain evidence="2 3">DSM 11443</strain>
    </source>
</reference>
<accession>A0A1I1TSP3</accession>
<proteinExistence type="predicted"/>
<dbReference type="InterPro" id="IPR013078">
    <property type="entry name" value="His_Pase_superF_clade-1"/>
</dbReference>
<dbReference type="Gene3D" id="3.40.50.1240">
    <property type="entry name" value="Phosphoglycerate mutase-like"/>
    <property type="match status" value="1"/>
</dbReference>
<protein>
    <submittedName>
        <fullName evidence="2">Phosphohistidine phosphatase</fullName>
    </submittedName>
</protein>
<dbReference type="SUPFAM" id="SSF53254">
    <property type="entry name" value="Phosphoglycerate mutase-like"/>
    <property type="match status" value="1"/>
</dbReference>
<sequence length="164" mass="17903">MKRLILMRHAKSDWSAGASSDHDRPLNARGQRGATALGVALREKAIMPDQILSSTALRTRETCEFLGLDGSPEVSFQRGLYLATQDEIFGALQRAIGDVVLMLGHNPGIAIAASQFVDCVPDHPRFDDYPSGATLVVDFDIGEWEAVGWQSGKVADFFTPHDFT</sequence>
<dbReference type="PANTHER" id="PTHR47623">
    <property type="entry name" value="OS09G0287300 PROTEIN"/>
    <property type="match status" value="1"/>
</dbReference>
<name>A0A1I1TSP3_9RHOB</name>
<dbReference type="Pfam" id="PF00300">
    <property type="entry name" value="His_Phos_1"/>
    <property type="match status" value="1"/>
</dbReference>
<dbReference type="CDD" id="cd07067">
    <property type="entry name" value="HP_PGM_like"/>
    <property type="match status" value="1"/>
</dbReference>
<dbReference type="Proteomes" id="UP000198977">
    <property type="component" value="Unassembled WGS sequence"/>
</dbReference>
<dbReference type="InterPro" id="IPR029033">
    <property type="entry name" value="His_PPase_superfam"/>
</dbReference>
<organism evidence="2 3">
    <name type="scientific">Sulfitobacter brevis</name>
    <dbReference type="NCBI Taxonomy" id="74348"/>
    <lineage>
        <taxon>Bacteria</taxon>
        <taxon>Pseudomonadati</taxon>
        <taxon>Pseudomonadota</taxon>
        <taxon>Alphaproteobacteria</taxon>
        <taxon>Rhodobacterales</taxon>
        <taxon>Roseobacteraceae</taxon>
        <taxon>Sulfitobacter</taxon>
    </lineage>
</organism>
<dbReference type="PANTHER" id="PTHR47623:SF1">
    <property type="entry name" value="OS09G0287300 PROTEIN"/>
    <property type="match status" value="1"/>
</dbReference>
<dbReference type="SMART" id="SM00855">
    <property type="entry name" value="PGAM"/>
    <property type="match status" value="1"/>
</dbReference>
<evidence type="ECO:0000313" key="2">
    <source>
        <dbReference type="EMBL" id="SFD59483.1"/>
    </source>
</evidence>
<dbReference type="AlphaFoldDB" id="A0A1I1TSP3"/>
<keyword evidence="3" id="KW-1185">Reference proteome</keyword>
<gene>
    <name evidence="2" type="ORF">SAMN04488523_101433</name>
</gene>
<dbReference type="RefSeq" id="WP_177209388.1">
    <property type="nucleotide sequence ID" value="NZ_FOMW01000001.1"/>
</dbReference>